<dbReference type="CDD" id="cd03484">
    <property type="entry name" value="MutL_Trans_hPMS_2_like"/>
    <property type="match status" value="1"/>
</dbReference>
<dbReference type="FunFam" id="3.30.230.10:FF:000120">
    <property type="entry name" value="Mismatch repair endonuclease PMS2"/>
    <property type="match status" value="1"/>
</dbReference>
<dbReference type="OrthoDB" id="10263226at2759"/>
<evidence type="ECO:0000256" key="3">
    <source>
        <dbReference type="ARBA" id="ARBA00070941"/>
    </source>
</evidence>
<dbReference type="FunFam" id="3.30.565.10:FF:000014">
    <property type="entry name" value="Mismatch repair endonuclease pms1, putative"/>
    <property type="match status" value="1"/>
</dbReference>
<dbReference type="Gene3D" id="3.30.565.10">
    <property type="entry name" value="Histidine kinase-like ATPase, C-terminal domain"/>
    <property type="match status" value="1"/>
</dbReference>
<keyword evidence="2" id="KW-0227">DNA damage</keyword>
<dbReference type="AlphaFoldDB" id="A0A8H3JAE8"/>
<feature type="compositionally biased region" description="Low complexity" evidence="4">
    <location>
        <begin position="570"/>
        <end position="581"/>
    </location>
</feature>
<dbReference type="InterPro" id="IPR014762">
    <property type="entry name" value="DNA_mismatch_repair_CS"/>
</dbReference>
<proteinExistence type="inferred from homology"/>
<feature type="domain" description="MutL C-terminal dimerisation" evidence="5">
    <location>
        <begin position="809"/>
        <end position="971"/>
    </location>
</feature>
<feature type="compositionally biased region" description="Basic and acidic residues" evidence="4">
    <location>
        <begin position="465"/>
        <end position="485"/>
    </location>
</feature>
<dbReference type="InterPro" id="IPR014790">
    <property type="entry name" value="MutL_C"/>
</dbReference>
<comment type="caution">
    <text evidence="7">The sequence shown here is derived from an EMBL/GenBank/DDBJ whole genome shotgun (WGS) entry which is preliminary data.</text>
</comment>
<keyword evidence="8" id="KW-1185">Reference proteome</keyword>
<protein>
    <recommendedName>
        <fullName evidence="3">DNA mismatch repair protein PMS1</fullName>
    </recommendedName>
</protein>
<dbReference type="InterPro" id="IPR013507">
    <property type="entry name" value="DNA_mismatch_S5_2-like"/>
</dbReference>
<evidence type="ECO:0000259" key="6">
    <source>
        <dbReference type="SMART" id="SM01340"/>
    </source>
</evidence>
<feature type="region of interest" description="Disordered" evidence="4">
    <location>
        <begin position="773"/>
        <end position="795"/>
    </location>
</feature>
<dbReference type="SUPFAM" id="SSF118116">
    <property type="entry name" value="DNA mismatch repair protein MutL"/>
    <property type="match status" value="1"/>
</dbReference>
<accession>A0A8H3JAE8</accession>
<dbReference type="SMART" id="SM01340">
    <property type="entry name" value="DNA_mis_repair"/>
    <property type="match status" value="1"/>
</dbReference>
<dbReference type="Pfam" id="PF01119">
    <property type="entry name" value="DNA_mis_repair"/>
    <property type="match status" value="1"/>
</dbReference>
<dbReference type="SUPFAM" id="SSF55874">
    <property type="entry name" value="ATPase domain of HSP90 chaperone/DNA topoisomerase II/histidine kinase"/>
    <property type="match status" value="1"/>
</dbReference>
<dbReference type="InterPro" id="IPR002099">
    <property type="entry name" value="MutL/Mlh/PMS"/>
</dbReference>
<dbReference type="CDD" id="cd16926">
    <property type="entry name" value="HATPase_MutL-MLH-PMS-like"/>
    <property type="match status" value="1"/>
</dbReference>
<dbReference type="InterPro" id="IPR038973">
    <property type="entry name" value="MutL/Mlh/Pms-like"/>
</dbReference>
<dbReference type="SMART" id="SM00853">
    <property type="entry name" value="MutL_C"/>
    <property type="match status" value="1"/>
</dbReference>
<feature type="compositionally biased region" description="Polar residues" evidence="4">
    <location>
        <begin position="378"/>
        <end position="389"/>
    </location>
</feature>
<dbReference type="PROSITE" id="PS00058">
    <property type="entry name" value="DNA_MISMATCH_REPAIR_1"/>
    <property type="match status" value="1"/>
</dbReference>
<evidence type="ECO:0000256" key="1">
    <source>
        <dbReference type="ARBA" id="ARBA00006082"/>
    </source>
</evidence>
<dbReference type="FunFam" id="3.30.1370.100:FF:000001">
    <property type="entry name" value="Mismatch repair endonuclease pms1, putative"/>
    <property type="match status" value="1"/>
</dbReference>
<dbReference type="EMBL" id="CAJPDR010000989">
    <property type="protein sequence ID" value="CAF9943364.1"/>
    <property type="molecule type" value="Genomic_DNA"/>
</dbReference>
<feature type="region of interest" description="Disordered" evidence="4">
    <location>
        <begin position="465"/>
        <end position="496"/>
    </location>
</feature>
<dbReference type="Gene3D" id="3.30.1370.100">
    <property type="entry name" value="MutL, C-terminal domain, regulatory subdomain"/>
    <property type="match status" value="1"/>
</dbReference>
<dbReference type="GO" id="GO:0005524">
    <property type="term" value="F:ATP binding"/>
    <property type="evidence" value="ECO:0007669"/>
    <property type="project" value="InterPro"/>
</dbReference>
<dbReference type="InterPro" id="IPR020568">
    <property type="entry name" value="Ribosomal_Su5_D2-typ_SF"/>
</dbReference>
<dbReference type="GO" id="GO:0030983">
    <property type="term" value="F:mismatched DNA binding"/>
    <property type="evidence" value="ECO:0007669"/>
    <property type="project" value="InterPro"/>
</dbReference>
<feature type="compositionally biased region" description="Acidic residues" evidence="4">
    <location>
        <begin position="1043"/>
        <end position="1054"/>
    </location>
</feature>
<dbReference type="Gene3D" id="3.30.1540.20">
    <property type="entry name" value="MutL, C-terminal domain, dimerisation subdomain"/>
    <property type="match status" value="1"/>
</dbReference>
<dbReference type="SUPFAM" id="SSF54211">
    <property type="entry name" value="Ribosomal protein S5 domain 2-like"/>
    <property type="match status" value="1"/>
</dbReference>
<dbReference type="Pfam" id="PF08676">
    <property type="entry name" value="MutL_C"/>
    <property type="match status" value="1"/>
</dbReference>
<sequence>MATIKALEGHTVNQIQSGQVIVDLCSVVKELVENSLDAGATSIEVRFKNNGLDFIEVQDNGSGIVGDNYETIALKHYTSKLSSYDDLSSLQTFGFRGEALSSLCALSKFHVTTARADEAPKGTRLDFELSGKLKTTQVVASQKGTTVAVEDLFMSLPVRRRELEKNIKREYGKVLAILQAYACISTQARISVSNVVAKAKKAVVFATKPNQTTRENIATVFGTKALPALIAMNLSFELQLTTPRRPASISENKQVRVLGHVSRPIFGEGRQAPDRQMFFVNSRPCGLPQVAKIFNEVYKSYTVSQSPFIFANILLDSNAYDVNVSPDKRTILLHDQTSLLESIRVSLTALFEKQDQTVPRSQKSDQKLPSFKKFTISRETSSVDGTPTPVNHACHPPGIEIPHDSEDDVSSEKEEPVEDGGVLSLIESFASRDSRERAMKAVSAPAASNGAKILSKDKQNLVKKLGREKGQSHEPKDFNDARDLAESDSMPNGIARPVEDFNRRIVEQQPNSVETPAQMEALSCEERQDSSTMGNKSSTEYSSGVVQNAFERMRPRRNLSEVATITIGSRSTTSVLGPSSSSKRRKLDSTPTTPIRPTGLADDPARQSFSSTMRAFAAPGSELIKSIGRPQRKSPMSRPYFGSASDNEEESRVTDLSPGSSTACEEDDESLAKSQCSHADESLEMSLVEVEPDDDYLDDEDKKAREEATVAELIKQAEEKAATPSQDNIRRANQILKGRGQKDSTMQLVQMIDASVESFDQQLQTLETNLQASADYGFSPNPTAPTEETSAEESLSLTVSKTDFAEMYIIGQFNLGFILAVRSLSPSFSPSSPKSDLFIIDQHASDEKYNFERLQANTIVQNQRLVHPHKLDLTAIEEEIVLENNETLLKNGFQVDIDLSGDEEVGRRCKLVSLPMSREITFDVTDLEELIALLAETHSSTSSENAPRPSKVRRMFAMRACRSSVMIGKTLTLKQMSALVRKMGEIDKPWNCPHGRPTMRHVCGLQEWEGWKEGGGLAGMEEERERIEWGTWIQGVREQQEKMEEEEDEGGKEE</sequence>
<dbReference type="InterPro" id="IPR014721">
    <property type="entry name" value="Ribsml_uS5_D2-typ_fold_subgr"/>
</dbReference>
<dbReference type="InterPro" id="IPR042120">
    <property type="entry name" value="MutL_C_dimsub"/>
</dbReference>
<dbReference type="GO" id="GO:0140664">
    <property type="term" value="F:ATP-dependent DNA damage sensor activity"/>
    <property type="evidence" value="ECO:0007669"/>
    <property type="project" value="InterPro"/>
</dbReference>
<dbReference type="InterPro" id="IPR037198">
    <property type="entry name" value="MutL_C_sf"/>
</dbReference>
<evidence type="ECO:0000256" key="4">
    <source>
        <dbReference type="SAM" id="MobiDB-lite"/>
    </source>
</evidence>
<feature type="region of interest" description="Disordered" evidence="4">
    <location>
        <begin position="570"/>
        <end position="606"/>
    </location>
</feature>
<dbReference type="Gene3D" id="3.30.230.10">
    <property type="match status" value="1"/>
</dbReference>
<dbReference type="Proteomes" id="UP000664203">
    <property type="component" value="Unassembled WGS sequence"/>
</dbReference>
<comment type="similarity">
    <text evidence="1">Belongs to the DNA mismatch repair MutL/HexB family.</text>
</comment>
<feature type="compositionally biased region" description="Low complexity" evidence="4">
    <location>
        <begin position="779"/>
        <end position="795"/>
    </location>
</feature>
<dbReference type="InterPro" id="IPR036890">
    <property type="entry name" value="HATPase_C_sf"/>
</dbReference>
<dbReference type="GO" id="GO:0032389">
    <property type="term" value="C:MutLalpha complex"/>
    <property type="evidence" value="ECO:0007669"/>
    <property type="project" value="TreeGrafter"/>
</dbReference>
<reference evidence="7" key="1">
    <citation type="submission" date="2021-03" db="EMBL/GenBank/DDBJ databases">
        <authorList>
            <person name="Tagirdzhanova G."/>
        </authorList>
    </citation>
    <scope>NUCLEOTIDE SEQUENCE</scope>
</reference>
<feature type="region of interest" description="Disordered" evidence="4">
    <location>
        <begin position="523"/>
        <end position="542"/>
    </location>
</feature>
<name>A0A8H3JAE8_9LECA</name>
<evidence type="ECO:0000313" key="7">
    <source>
        <dbReference type="EMBL" id="CAF9943364.1"/>
    </source>
</evidence>
<evidence type="ECO:0000313" key="8">
    <source>
        <dbReference type="Proteomes" id="UP000664203"/>
    </source>
</evidence>
<feature type="region of interest" description="Disordered" evidence="4">
    <location>
        <begin position="378"/>
        <end position="423"/>
    </location>
</feature>
<dbReference type="InterPro" id="IPR042121">
    <property type="entry name" value="MutL_C_regsub"/>
</dbReference>
<feature type="region of interest" description="Disordered" evidence="4">
    <location>
        <begin position="1028"/>
        <end position="1054"/>
    </location>
</feature>
<evidence type="ECO:0000256" key="2">
    <source>
        <dbReference type="ARBA" id="ARBA00022763"/>
    </source>
</evidence>
<dbReference type="NCBIfam" id="TIGR00585">
    <property type="entry name" value="mutl"/>
    <property type="match status" value="1"/>
</dbReference>
<dbReference type="Pfam" id="PF13589">
    <property type="entry name" value="HATPase_c_3"/>
    <property type="match status" value="1"/>
</dbReference>
<dbReference type="PANTHER" id="PTHR10073:SF52">
    <property type="entry name" value="MISMATCH REPAIR ENDONUCLEASE PMS2"/>
    <property type="match status" value="1"/>
</dbReference>
<gene>
    <name evidence="7" type="ORF">ALECFALPRED_011142</name>
</gene>
<dbReference type="GO" id="GO:0016887">
    <property type="term" value="F:ATP hydrolysis activity"/>
    <property type="evidence" value="ECO:0007669"/>
    <property type="project" value="InterPro"/>
</dbReference>
<dbReference type="GO" id="GO:0000710">
    <property type="term" value="P:meiotic mismatch repair"/>
    <property type="evidence" value="ECO:0007669"/>
    <property type="project" value="UniProtKB-ARBA"/>
</dbReference>
<organism evidence="7 8">
    <name type="scientific">Alectoria fallacina</name>
    <dbReference type="NCBI Taxonomy" id="1903189"/>
    <lineage>
        <taxon>Eukaryota</taxon>
        <taxon>Fungi</taxon>
        <taxon>Dikarya</taxon>
        <taxon>Ascomycota</taxon>
        <taxon>Pezizomycotina</taxon>
        <taxon>Lecanoromycetes</taxon>
        <taxon>OSLEUM clade</taxon>
        <taxon>Lecanoromycetidae</taxon>
        <taxon>Lecanorales</taxon>
        <taxon>Lecanorineae</taxon>
        <taxon>Parmeliaceae</taxon>
        <taxon>Alectoria</taxon>
    </lineage>
</organism>
<dbReference type="PANTHER" id="PTHR10073">
    <property type="entry name" value="DNA MISMATCH REPAIR PROTEIN MLH, PMS, MUTL"/>
    <property type="match status" value="1"/>
</dbReference>
<feature type="compositionally biased region" description="Polar residues" evidence="4">
    <location>
        <begin position="530"/>
        <end position="542"/>
    </location>
</feature>
<feature type="region of interest" description="Disordered" evidence="4">
    <location>
        <begin position="622"/>
        <end position="683"/>
    </location>
</feature>
<feature type="domain" description="DNA mismatch repair protein S5" evidence="6">
    <location>
        <begin position="217"/>
        <end position="352"/>
    </location>
</feature>
<evidence type="ECO:0000259" key="5">
    <source>
        <dbReference type="SMART" id="SM00853"/>
    </source>
</evidence>